<protein>
    <submittedName>
        <fullName evidence="1">Uncharacterized protein</fullName>
    </submittedName>
</protein>
<name>A0ABQ9YT98_9CRUS</name>
<proteinExistence type="predicted"/>
<gene>
    <name evidence="1" type="ORF">OUZ56_005618</name>
</gene>
<evidence type="ECO:0000313" key="1">
    <source>
        <dbReference type="EMBL" id="KAK4003867.1"/>
    </source>
</evidence>
<organism evidence="1 2">
    <name type="scientific">Daphnia magna</name>
    <dbReference type="NCBI Taxonomy" id="35525"/>
    <lineage>
        <taxon>Eukaryota</taxon>
        <taxon>Metazoa</taxon>
        <taxon>Ecdysozoa</taxon>
        <taxon>Arthropoda</taxon>
        <taxon>Crustacea</taxon>
        <taxon>Branchiopoda</taxon>
        <taxon>Diplostraca</taxon>
        <taxon>Cladocera</taxon>
        <taxon>Anomopoda</taxon>
        <taxon>Daphniidae</taxon>
        <taxon>Daphnia</taxon>
    </lineage>
</organism>
<evidence type="ECO:0000313" key="2">
    <source>
        <dbReference type="Proteomes" id="UP001234178"/>
    </source>
</evidence>
<dbReference type="EMBL" id="JAOYFB010000001">
    <property type="protein sequence ID" value="KAK4003867.1"/>
    <property type="molecule type" value="Genomic_DNA"/>
</dbReference>
<comment type="caution">
    <text evidence="1">The sequence shown here is derived from an EMBL/GenBank/DDBJ whole genome shotgun (WGS) entry which is preliminary data.</text>
</comment>
<sequence length="220" mass="24586">MVIKVVANIPNEDISVGEKKTESEPIRDVLIALVQSVKKLHLNGKDVSYPSNTSYKKEVSFQMPNANRKEENKLHTLGKVTLAFGYGETLVVLVLGWDAIQKHAFRLDGETKSIYLARDEQVPSAISRAPEMVVTSSDVALRIPRNTKLDIIEIIHLVIGKISLDQPEARPNETIKSIVISEVNPEFQAPPSKIRTKFIQKDDAQFDSAHIEQLTTKGNY</sequence>
<accession>A0ABQ9YT98</accession>
<dbReference type="Proteomes" id="UP001234178">
    <property type="component" value="Unassembled WGS sequence"/>
</dbReference>
<reference evidence="1 2" key="1">
    <citation type="journal article" date="2023" name="Nucleic Acids Res.">
        <title>The hologenome of Daphnia magna reveals possible DNA methylation and microbiome-mediated evolution of the host genome.</title>
        <authorList>
            <person name="Chaturvedi A."/>
            <person name="Li X."/>
            <person name="Dhandapani V."/>
            <person name="Marshall H."/>
            <person name="Kissane S."/>
            <person name="Cuenca-Cambronero M."/>
            <person name="Asole G."/>
            <person name="Calvet F."/>
            <person name="Ruiz-Romero M."/>
            <person name="Marangio P."/>
            <person name="Guigo R."/>
            <person name="Rago D."/>
            <person name="Mirbahai L."/>
            <person name="Eastwood N."/>
            <person name="Colbourne J.K."/>
            <person name="Zhou J."/>
            <person name="Mallon E."/>
            <person name="Orsini L."/>
        </authorList>
    </citation>
    <scope>NUCLEOTIDE SEQUENCE [LARGE SCALE GENOMIC DNA]</scope>
    <source>
        <strain evidence="1">LRV0_1</strain>
    </source>
</reference>
<keyword evidence="2" id="KW-1185">Reference proteome</keyword>